<feature type="region of interest" description="Disordered" evidence="1">
    <location>
        <begin position="60"/>
        <end position="87"/>
    </location>
</feature>
<comment type="caution">
    <text evidence="2">The sequence shown here is derived from an EMBL/GenBank/DDBJ whole genome shotgun (WGS) entry which is preliminary data.</text>
</comment>
<keyword evidence="3" id="KW-1185">Reference proteome</keyword>
<sequence length="87" mass="9287">MSELIIPGLLAVAAVTLTYVLCIRPMRNGRHCGMPGMCHPESTSDAFELEVQRLRAEVASLHGDPSASQHAIDGSTTGVDPTIRQSN</sequence>
<feature type="compositionally biased region" description="Polar residues" evidence="1">
    <location>
        <begin position="66"/>
        <end position="87"/>
    </location>
</feature>
<evidence type="ECO:0000313" key="3">
    <source>
        <dbReference type="Proteomes" id="UP000655410"/>
    </source>
</evidence>
<dbReference type="Proteomes" id="UP000655410">
    <property type="component" value="Unassembled WGS sequence"/>
</dbReference>
<reference evidence="3" key="1">
    <citation type="journal article" date="2019" name="Int. J. Syst. Evol. Microbiol.">
        <title>The Global Catalogue of Microorganisms (GCM) 10K type strain sequencing project: providing services to taxonomists for standard genome sequencing and annotation.</title>
        <authorList>
            <consortium name="The Broad Institute Genomics Platform"/>
            <consortium name="The Broad Institute Genome Sequencing Center for Infectious Disease"/>
            <person name="Wu L."/>
            <person name="Ma J."/>
        </authorList>
    </citation>
    <scope>NUCLEOTIDE SEQUENCE [LARGE SCALE GENOMIC DNA]</scope>
    <source>
        <strain evidence="3">CGMCC 4.7371</strain>
    </source>
</reference>
<evidence type="ECO:0000313" key="2">
    <source>
        <dbReference type="EMBL" id="GGO85448.1"/>
    </source>
</evidence>
<protein>
    <recommendedName>
        <fullName evidence="4">FeoB-associated Cys-rich membrane protein</fullName>
    </recommendedName>
</protein>
<accession>A0ABQ2N5M7</accession>
<dbReference type="RefSeq" id="WP_188782425.1">
    <property type="nucleotide sequence ID" value="NZ_BMNI01000001.1"/>
</dbReference>
<name>A0ABQ2N5M7_9ACTN</name>
<organism evidence="2 3">
    <name type="scientific">Nocardioides phosphati</name>
    <dbReference type="NCBI Taxonomy" id="1867775"/>
    <lineage>
        <taxon>Bacteria</taxon>
        <taxon>Bacillati</taxon>
        <taxon>Actinomycetota</taxon>
        <taxon>Actinomycetes</taxon>
        <taxon>Propionibacteriales</taxon>
        <taxon>Nocardioidaceae</taxon>
        <taxon>Nocardioides</taxon>
    </lineage>
</organism>
<gene>
    <name evidence="2" type="ORF">GCM10011584_05440</name>
</gene>
<proteinExistence type="predicted"/>
<dbReference type="EMBL" id="BMNI01000001">
    <property type="protein sequence ID" value="GGO85448.1"/>
    <property type="molecule type" value="Genomic_DNA"/>
</dbReference>
<evidence type="ECO:0000256" key="1">
    <source>
        <dbReference type="SAM" id="MobiDB-lite"/>
    </source>
</evidence>
<evidence type="ECO:0008006" key="4">
    <source>
        <dbReference type="Google" id="ProtNLM"/>
    </source>
</evidence>